<gene>
    <name evidence="5" type="ORF">E3O19_16240</name>
</gene>
<evidence type="ECO:0000256" key="3">
    <source>
        <dbReference type="SAM" id="MobiDB-lite"/>
    </source>
</evidence>
<dbReference type="Pfam" id="PF04185">
    <property type="entry name" value="Phosphoesterase"/>
    <property type="match status" value="1"/>
</dbReference>
<dbReference type="InterPro" id="IPR011964">
    <property type="entry name" value="YVTN_b-propeller_repeat"/>
</dbReference>
<dbReference type="SUPFAM" id="SSF53649">
    <property type="entry name" value="Alkaline phosphatase-like"/>
    <property type="match status" value="1"/>
</dbReference>
<dbReference type="InterPro" id="IPR017850">
    <property type="entry name" value="Alkaline_phosphatase_core_sf"/>
</dbReference>
<feature type="chain" id="PRO_5020181390" evidence="4">
    <location>
        <begin position="25"/>
        <end position="827"/>
    </location>
</feature>
<evidence type="ECO:0000313" key="6">
    <source>
        <dbReference type="Proteomes" id="UP000298412"/>
    </source>
</evidence>
<dbReference type="AlphaFoldDB" id="A0A4R8WHM5"/>
<dbReference type="Gene3D" id="2.130.10.10">
    <property type="entry name" value="YVTN repeat-like/Quinoprotein amine dehydrogenase"/>
    <property type="match status" value="2"/>
</dbReference>
<feature type="signal peptide" evidence="4">
    <location>
        <begin position="1"/>
        <end position="24"/>
    </location>
</feature>
<dbReference type="PANTHER" id="PTHR47197:SF3">
    <property type="entry name" value="DIHYDRO-HEME D1 DEHYDROGENASE"/>
    <property type="match status" value="1"/>
</dbReference>
<keyword evidence="2" id="KW-0843">Virulence</keyword>
<dbReference type="EMBL" id="SOFP01000079">
    <property type="protein sequence ID" value="TFC09888.1"/>
    <property type="molecule type" value="Genomic_DNA"/>
</dbReference>
<protein>
    <submittedName>
        <fullName evidence="5">Phosphoesterase</fullName>
    </submittedName>
</protein>
<evidence type="ECO:0000313" key="5">
    <source>
        <dbReference type="EMBL" id="TFC09888.1"/>
    </source>
</evidence>
<reference evidence="5 6" key="1">
    <citation type="submission" date="2019-03" db="EMBL/GenBank/DDBJ databases">
        <title>Genomics of glacier-inhabiting Cryobacterium strains.</title>
        <authorList>
            <person name="Liu Q."/>
            <person name="Xin Y.-H."/>
        </authorList>
    </citation>
    <scope>NUCLEOTIDE SEQUENCE [LARGE SCALE GENOMIC DNA]</scope>
    <source>
        <strain evidence="5 6">MDT1-3</strain>
    </source>
</reference>
<feature type="region of interest" description="Disordered" evidence="3">
    <location>
        <begin position="802"/>
        <end position="827"/>
    </location>
</feature>
<organism evidence="5 6">
    <name type="scientific">Cryobacterium algoritolerans</name>
    <dbReference type="NCBI Taxonomy" id="1259184"/>
    <lineage>
        <taxon>Bacteria</taxon>
        <taxon>Bacillati</taxon>
        <taxon>Actinomycetota</taxon>
        <taxon>Actinomycetes</taxon>
        <taxon>Micrococcales</taxon>
        <taxon>Microbacteriaceae</taxon>
        <taxon>Cryobacterium</taxon>
    </lineage>
</organism>
<proteinExistence type="predicted"/>
<dbReference type="InterPro" id="IPR015943">
    <property type="entry name" value="WD40/YVTN_repeat-like_dom_sf"/>
</dbReference>
<dbReference type="InterPro" id="IPR011045">
    <property type="entry name" value="N2O_reductase_N"/>
</dbReference>
<dbReference type="OrthoDB" id="145213at2"/>
<dbReference type="InterPro" id="IPR007312">
    <property type="entry name" value="Phosphoesterase"/>
</dbReference>
<dbReference type="InterPro" id="IPR051200">
    <property type="entry name" value="Host-pathogen_enzymatic-act"/>
</dbReference>
<dbReference type="NCBIfam" id="TIGR02276">
    <property type="entry name" value="beta_rpt_yvtn"/>
    <property type="match status" value="1"/>
</dbReference>
<dbReference type="SUPFAM" id="SSF50974">
    <property type="entry name" value="Nitrous oxide reductase, N-terminal domain"/>
    <property type="match status" value="1"/>
</dbReference>
<evidence type="ECO:0000256" key="2">
    <source>
        <dbReference type="ARBA" id="ARBA00023026"/>
    </source>
</evidence>
<dbReference type="PANTHER" id="PTHR47197">
    <property type="entry name" value="PROTEIN NIRF"/>
    <property type="match status" value="1"/>
</dbReference>
<name>A0A4R8WHM5_9MICO</name>
<comment type="caution">
    <text evidence="5">The sequence shown here is derived from an EMBL/GenBank/DDBJ whole genome shotgun (WGS) entry which is preliminary data.</text>
</comment>
<keyword evidence="4" id="KW-0732">Signal</keyword>
<dbReference type="Gene3D" id="3.40.720.10">
    <property type="entry name" value="Alkaline Phosphatase, subunit A"/>
    <property type="match status" value="1"/>
</dbReference>
<dbReference type="Proteomes" id="UP000298412">
    <property type="component" value="Unassembled WGS sequence"/>
</dbReference>
<feature type="region of interest" description="Disordered" evidence="3">
    <location>
        <begin position="350"/>
        <end position="375"/>
    </location>
</feature>
<keyword evidence="6" id="KW-1185">Reference proteome</keyword>
<accession>A0A4R8WHM5</accession>
<keyword evidence="1" id="KW-0378">Hydrolase</keyword>
<evidence type="ECO:0000256" key="1">
    <source>
        <dbReference type="ARBA" id="ARBA00022801"/>
    </source>
</evidence>
<evidence type="ECO:0000256" key="4">
    <source>
        <dbReference type="SAM" id="SignalP"/>
    </source>
</evidence>
<sequence>MTIKTSTGLVALLTLGLVGGIAAAATAPNVAGPQGDGTALTPVGQRVTPTGRQTNLGDLPLNSALSPDGKTLIVTNNGQGTQSLQVVDVAAGAVVQTIPYASPESLYMGLAWSKDGTKAFASAAANSKIRTYSFAHGVLTEGASLPLPTTTPDGTALNLFPAGLALTGDGTRLVVADQLADAVSIIDLATGAVATTPVGHRPLSVTLAADGLTAYVTNQGAATVSVVSLTSAPIVTGTLEAGLHPNKSVLAPDGGHLYVADGDADAISAIDLAAGTTSSISVSPSKDSPVGSNPTGLALNTDGSKLFVSNSGNNDVAIIDLGSQTVDGVVPVGWYPTSLSFADGRLHTTNAKGLGAGPNNGAGHPDPESSAATAENQYSGSMITGTLSSFEIPVGGDLQRATRQVASNNRSAEAEGEVIPRKPGQDSPIKHVIYVVKENRTYDQVLGSLGRGNGDPALNLFGDESAPNMRALSKQFTTIDNFYADAEVSANGWNWVASANSNPYAEQMWPANYSGRKAPYPSENATPEIAAQEPDNTYVWQRLAQAGVSFRNYGFFVGLAGGKAVSQDPVLDAQTDHDYRGYDLSCPDSAGTFAPLKTDCGSPRIDEWSRDFAANVAADTVPTVQFVRLPNDHTQATRVSKPTPKAYVADNDFALGQLVDTVSHSRIWGDTAIFVTEDDAQNGPDHVDAHRTVALAISPYTQTGKVDSTYYSTASMVHTIGLLAGIQPMTQFDAFATPMSASFTSTAVNKPYSAIRPSYDMTTINAANAPLAGKVAGQNTDTEDKIDEQLYNRAIWQSVNGAGSAMPQPKHDVIGSGTAAGTDDDNN</sequence>
<dbReference type="GO" id="GO:0016788">
    <property type="term" value="F:hydrolase activity, acting on ester bonds"/>
    <property type="evidence" value="ECO:0007669"/>
    <property type="project" value="InterPro"/>
</dbReference>
<dbReference type="RefSeq" id="WP_134569324.1">
    <property type="nucleotide sequence ID" value="NZ_SOFP01000079.1"/>
</dbReference>